<sequence length="173" mass="20008">MEHLPAVDVGLMSDHLMAHEGMLQKLRTYQEIATSHDLKRILALQYNVMSDHVRVMLKLIDPNHTSYVELAPINMTLLEQNSIGHFGISQADHWIAREAHTSAKDMANTNFTSALMMQNQNVRNVHVEMALQQLKMMELYEQFIHRIGGPFIPRVSNEEQLRTYNYFQALFSN</sequence>
<reference evidence="1 2" key="2">
    <citation type="journal article" date="2016" name="Genome Announc.">
        <title>Draft Genome Sequence of Oceanobacillus picturae Heshi-B3, Isolated from Fermented Rice Bran in a Traditional Japanese Seafood Dish.</title>
        <authorList>
            <person name="Akuzawa S."/>
            <person name="Nagaoka J."/>
            <person name="Kanekatsu M."/>
            <person name="Kanesaki Y."/>
            <person name="Suzuki T."/>
        </authorList>
    </citation>
    <scope>NUCLEOTIDE SEQUENCE [LARGE SCALE GENOMIC DNA]</scope>
    <source>
        <strain evidence="1 2">Heshi-B3</strain>
    </source>
</reference>
<proteinExistence type="predicted"/>
<dbReference type="AlphaFoldDB" id="A0A0U9H6C9"/>
<dbReference type="RefSeq" id="WP_058950373.1">
    <property type="nucleotide sequence ID" value="NZ_BBXV01000026.1"/>
</dbReference>
<protein>
    <recommendedName>
        <fullName evidence="3">Spore coat protein</fullName>
    </recommendedName>
</protein>
<dbReference type="SUPFAM" id="SSF51430">
    <property type="entry name" value="NAD(P)-linked oxidoreductase"/>
    <property type="match status" value="1"/>
</dbReference>
<comment type="caution">
    <text evidence="1">The sequence shown here is derived from an EMBL/GenBank/DDBJ whole genome shotgun (WGS) entry which is preliminary data.</text>
</comment>
<dbReference type="EMBL" id="BBXV01000026">
    <property type="protein sequence ID" value="GAQ18295.1"/>
    <property type="molecule type" value="Genomic_DNA"/>
</dbReference>
<evidence type="ECO:0000313" key="1">
    <source>
        <dbReference type="EMBL" id="GAQ18295.1"/>
    </source>
</evidence>
<accession>A0A0U9H6C9</accession>
<dbReference type="InterPro" id="IPR036812">
    <property type="entry name" value="NAD(P)_OxRdtase_dom_sf"/>
</dbReference>
<evidence type="ECO:0008006" key="3">
    <source>
        <dbReference type="Google" id="ProtNLM"/>
    </source>
</evidence>
<reference evidence="2" key="1">
    <citation type="submission" date="2015-07" db="EMBL/GenBank/DDBJ databases">
        <title>Draft Genome Sequence of Oceanobacillus picturae Heshi-B3 that Was Isolated from Fermented Rice Bran with Aging Salted Mackerel, Which Was Named Heshiko as Traditional Fermented Seafood in Japan.</title>
        <authorList>
            <person name="Akuzawa S."/>
            <person name="Nakagawa J."/>
            <person name="Kanekatsu T."/>
            <person name="Kanesaki Y."/>
            <person name="Suzuki T."/>
        </authorList>
    </citation>
    <scope>NUCLEOTIDE SEQUENCE [LARGE SCALE GENOMIC DNA]</scope>
    <source>
        <strain evidence="2">Heshi-B3</strain>
    </source>
</reference>
<name>A0A0U9H6C9_9BACI</name>
<dbReference type="OrthoDB" id="2452736at2"/>
<evidence type="ECO:0000313" key="2">
    <source>
        <dbReference type="Proteomes" id="UP000052946"/>
    </source>
</evidence>
<organism evidence="1 2">
    <name type="scientific">Oceanobacillus picturae</name>
    <dbReference type="NCBI Taxonomy" id="171693"/>
    <lineage>
        <taxon>Bacteria</taxon>
        <taxon>Bacillati</taxon>
        <taxon>Bacillota</taxon>
        <taxon>Bacilli</taxon>
        <taxon>Bacillales</taxon>
        <taxon>Bacillaceae</taxon>
        <taxon>Oceanobacillus</taxon>
    </lineage>
</organism>
<dbReference type="Proteomes" id="UP000052946">
    <property type="component" value="Unassembled WGS sequence"/>
</dbReference>
<gene>
    <name evidence="1" type="ORF">OPHB3_2234</name>
</gene>